<dbReference type="EMBL" id="QJJR01000010">
    <property type="protein sequence ID" value="PXW89170.1"/>
    <property type="molecule type" value="Genomic_DNA"/>
</dbReference>
<dbReference type="SMART" id="SM00347">
    <property type="entry name" value="HTH_MARR"/>
    <property type="match status" value="1"/>
</dbReference>
<keyword evidence="3" id="KW-0804">Transcription</keyword>
<evidence type="ECO:0000313" key="5">
    <source>
        <dbReference type="EMBL" id="PXW89170.1"/>
    </source>
</evidence>
<feature type="domain" description="HTH marR-type" evidence="4">
    <location>
        <begin position="17"/>
        <end position="149"/>
    </location>
</feature>
<proteinExistence type="predicted"/>
<dbReference type="PROSITE" id="PS50995">
    <property type="entry name" value="HTH_MARR_2"/>
    <property type="match status" value="1"/>
</dbReference>
<dbReference type="InterPro" id="IPR039422">
    <property type="entry name" value="MarR/SlyA-like"/>
</dbReference>
<dbReference type="PANTHER" id="PTHR33164">
    <property type="entry name" value="TRANSCRIPTIONAL REGULATOR, MARR FAMILY"/>
    <property type="match status" value="1"/>
</dbReference>
<dbReference type="InterPro" id="IPR023187">
    <property type="entry name" value="Tscrpt_reg_MarR-type_CS"/>
</dbReference>
<dbReference type="InterPro" id="IPR000835">
    <property type="entry name" value="HTH_MarR-typ"/>
</dbReference>
<gene>
    <name evidence="5" type="ORF">DES38_11031</name>
</gene>
<evidence type="ECO:0000259" key="4">
    <source>
        <dbReference type="PROSITE" id="PS50995"/>
    </source>
</evidence>
<dbReference type="Gene3D" id="1.10.10.10">
    <property type="entry name" value="Winged helix-like DNA-binding domain superfamily/Winged helix DNA-binding domain"/>
    <property type="match status" value="1"/>
</dbReference>
<accession>A0A2V3W5B1</accession>
<evidence type="ECO:0000256" key="1">
    <source>
        <dbReference type="ARBA" id="ARBA00023015"/>
    </source>
</evidence>
<dbReference type="SUPFAM" id="SSF46785">
    <property type="entry name" value="Winged helix' DNA-binding domain"/>
    <property type="match status" value="1"/>
</dbReference>
<dbReference type="Pfam" id="PF01047">
    <property type="entry name" value="MarR"/>
    <property type="match status" value="1"/>
</dbReference>
<evidence type="ECO:0000313" key="6">
    <source>
        <dbReference type="Proteomes" id="UP000247922"/>
    </source>
</evidence>
<sequence>MMENEKNEYRIKKEDPSLKLFVVLSKAYRSVSDQVAADIRNKGLNTTDFGVLELLYHSGDQPLQKIGDKILLASGSITYVVDKLEKKGLLKRTQSEKDRRITYASITEAGVELLNRIFPDHWKQIEAITDGLTDDEKREAIQLLKKLGRYADQHALDSGMNPN</sequence>
<evidence type="ECO:0000256" key="3">
    <source>
        <dbReference type="ARBA" id="ARBA00023163"/>
    </source>
</evidence>
<dbReference type="Proteomes" id="UP000247922">
    <property type="component" value="Unassembled WGS sequence"/>
</dbReference>
<evidence type="ECO:0000256" key="2">
    <source>
        <dbReference type="ARBA" id="ARBA00023125"/>
    </source>
</evidence>
<dbReference type="InterPro" id="IPR036388">
    <property type="entry name" value="WH-like_DNA-bd_sf"/>
</dbReference>
<reference evidence="5 6" key="1">
    <citation type="submission" date="2018-05" db="EMBL/GenBank/DDBJ databases">
        <title>Genomic Encyclopedia of Type Strains, Phase IV (KMG-IV): sequencing the most valuable type-strain genomes for metagenomic binning, comparative biology and taxonomic classification.</title>
        <authorList>
            <person name="Goeker M."/>
        </authorList>
    </citation>
    <scope>NUCLEOTIDE SEQUENCE [LARGE SCALE GENOMIC DNA]</scope>
    <source>
        <strain evidence="5 6">DSM 22440</strain>
    </source>
</reference>
<dbReference type="GO" id="GO:0003700">
    <property type="term" value="F:DNA-binding transcription factor activity"/>
    <property type="evidence" value="ECO:0007669"/>
    <property type="project" value="InterPro"/>
</dbReference>
<protein>
    <submittedName>
        <fullName evidence="5">MarR family 2-MHQ and catechol resistance regulon transcriptional repressor</fullName>
    </submittedName>
</protein>
<dbReference type="AlphaFoldDB" id="A0A2V3W5B1"/>
<keyword evidence="1" id="KW-0805">Transcription regulation</keyword>
<keyword evidence="6" id="KW-1185">Reference proteome</keyword>
<dbReference type="InterPro" id="IPR036390">
    <property type="entry name" value="WH_DNA-bd_sf"/>
</dbReference>
<keyword evidence="2" id="KW-0238">DNA-binding</keyword>
<dbReference type="PANTHER" id="PTHR33164:SF56">
    <property type="entry name" value="HTH-TYPE TRANSCRIPTIONAL REGULATOR MHQR"/>
    <property type="match status" value="1"/>
</dbReference>
<name>A0A2V3W5B1_9BACI</name>
<dbReference type="PRINTS" id="PR00598">
    <property type="entry name" value="HTHMARR"/>
</dbReference>
<dbReference type="GO" id="GO:0003677">
    <property type="term" value="F:DNA binding"/>
    <property type="evidence" value="ECO:0007669"/>
    <property type="project" value="UniProtKB-KW"/>
</dbReference>
<dbReference type="GO" id="GO:0006950">
    <property type="term" value="P:response to stress"/>
    <property type="evidence" value="ECO:0007669"/>
    <property type="project" value="TreeGrafter"/>
</dbReference>
<dbReference type="PROSITE" id="PS01117">
    <property type="entry name" value="HTH_MARR_1"/>
    <property type="match status" value="1"/>
</dbReference>
<comment type="caution">
    <text evidence="5">The sequence shown here is derived from an EMBL/GenBank/DDBJ whole genome shotgun (WGS) entry which is preliminary data.</text>
</comment>
<organism evidence="5 6">
    <name type="scientific">Streptohalobacillus salinus</name>
    <dbReference type="NCBI Taxonomy" id="621096"/>
    <lineage>
        <taxon>Bacteria</taxon>
        <taxon>Bacillati</taxon>
        <taxon>Bacillota</taxon>
        <taxon>Bacilli</taxon>
        <taxon>Bacillales</taxon>
        <taxon>Bacillaceae</taxon>
        <taxon>Streptohalobacillus</taxon>
    </lineage>
</organism>